<proteinExistence type="predicted"/>
<dbReference type="GO" id="GO:0008745">
    <property type="term" value="F:N-acetylmuramoyl-L-alanine amidase activity"/>
    <property type="evidence" value="ECO:0007669"/>
    <property type="project" value="UniProtKB-EC"/>
</dbReference>
<name>A0ABT8KT60_9BACT</name>
<comment type="caution">
    <text evidence="6">The sequence shown here is derived from an EMBL/GenBank/DDBJ whole genome shotgun (WGS) entry which is preliminary data.</text>
</comment>
<dbReference type="InterPro" id="IPR002502">
    <property type="entry name" value="Amidase_domain"/>
</dbReference>
<reference evidence="6" key="1">
    <citation type="submission" date="2023-06" db="EMBL/GenBank/DDBJ databases">
        <title>Genomic of Parafulvivirga corallium.</title>
        <authorList>
            <person name="Wang G."/>
        </authorList>
    </citation>
    <scope>NUCLEOTIDE SEQUENCE</scope>
    <source>
        <strain evidence="6">BMA10</strain>
    </source>
</reference>
<dbReference type="InterPro" id="IPR036505">
    <property type="entry name" value="Amidase/PGRP_sf"/>
</dbReference>
<dbReference type="EC" id="3.5.1.28" evidence="2"/>
<evidence type="ECO:0000313" key="6">
    <source>
        <dbReference type="EMBL" id="MDN5203946.1"/>
    </source>
</evidence>
<evidence type="ECO:0000256" key="1">
    <source>
        <dbReference type="ARBA" id="ARBA00001561"/>
    </source>
</evidence>
<dbReference type="Proteomes" id="UP001172082">
    <property type="component" value="Unassembled WGS sequence"/>
</dbReference>
<dbReference type="EMBL" id="JAUJEA010000009">
    <property type="protein sequence ID" value="MDN5203946.1"/>
    <property type="molecule type" value="Genomic_DNA"/>
</dbReference>
<evidence type="ECO:0000256" key="3">
    <source>
        <dbReference type="ARBA" id="ARBA00022801"/>
    </source>
</evidence>
<evidence type="ECO:0000256" key="4">
    <source>
        <dbReference type="ARBA" id="ARBA00023316"/>
    </source>
</evidence>
<accession>A0ABT8KT60</accession>
<dbReference type="InterPro" id="IPR051206">
    <property type="entry name" value="NAMLAA_amidase_2"/>
</dbReference>
<evidence type="ECO:0000256" key="2">
    <source>
        <dbReference type="ARBA" id="ARBA00011901"/>
    </source>
</evidence>
<keyword evidence="4" id="KW-0961">Cell wall biogenesis/degradation</keyword>
<organism evidence="6 7">
    <name type="scientific">Splendidivirga corallicola</name>
    <dbReference type="NCBI Taxonomy" id="3051826"/>
    <lineage>
        <taxon>Bacteria</taxon>
        <taxon>Pseudomonadati</taxon>
        <taxon>Bacteroidota</taxon>
        <taxon>Cytophagia</taxon>
        <taxon>Cytophagales</taxon>
        <taxon>Splendidivirgaceae</taxon>
        <taxon>Splendidivirga</taxon>
    </lineage>
</organism>
<evidence type="ECO:0000259" key="5">
    <source>
        <dbReference type="Pfam" id="PF01510"/>
    </source>
</evidence>
<evidence type="ECO:0000313" key="7">
    <source>
        <dbReference type="Proteomes" id="UP001172082"/>
    </source>
</evidence>
<dbReference type="Pfam" id="PF01510">
    <property type="entry name" value="Amidase_2"/>
    <property type="match status" value="1"/>
</dbReference>
<comment type="catalytic activity">
    <reaction evidence="1">
        <text>Hydrolyzes the link between N-acetylmuramoyl residues and L-amino acid residues in certain cell-wall glycopeptides.</text>
        <dbReference type="EC" id="3.5.1.28"/>
    </reaction>
</comment>
<dbReference type="Gene3D" id="3.40.80.10">
    <property type="entry name" value="Peptidoglycan recognition protein-like"/>
    <property type="match status" value="1"/>
</dbReference>
<keyword evidence="7" id="KW-1185">Reference proteome</keyword>
<protein>
    <recommendedName>
        <fullName evidence="2">N-acetylmuramoyl-L-alanine amidase</fullName>
        <ecNumber evidence="2">3.5.1.28</ecNumber>
    </recommendedName>
</protein>
<dbReference type="PANTHER" id="PTHR30417">
    <property type="entry name" value="N-ACETYLMURAMOYL-L-ALANINE AMIDASE AMID"/>
    <property type="match status" value="1"/>
</dbReference>
<dbReference type="SUPFAM" id="SSF55846">
    <property type="entry name" value="N-acetylmuramoyl-L-alanine amidase-like"/>
    <property type="match status" value="1"/>
</dbReference>
<dbReference type="PANTHER" id="PTHR30417:SF1">
    <property type="entry name" value="N-ACETYLMURAMOYL-L-ALANINE AMIDASE AMID"/>
    <property type="match status" value="1"/>
</dbReference>
<sequence length="257" mass="29188">MRATSIPKHEKTFFKNKIDSHGKKFNLADKTIPIKGTSEVMHYISCRRENNDNSFYYESKFKKTQIVIHFTAGYLKGDIATLTTPSNHVSVPFIIARNGAILNMWSSAYWSYHLGPGAIGGNTAGSKRTIAIEISNIGFLNKVGDNLVSAYSNTDVYCNLDENNFFTKLETPYREHQYFATFTNNQYKSLITLLRYLCAQYNIPRAFLAEKERYLTGSADEIPNFKGIVSHVNYRSSGKWDIGPAFDWDRLINGVDS</sequence>
<keyword evidence="3 6" id="KW-0378">Hydrolase</keyword>
<feature type="domain" description="N-acetylmuramoyl-L-alanine amidase" evidence="5">
    <location>
        <begin position="65"/>
        <end position="242"/>
    </location>
</feature>
<gene>
    <name evidence="6" type="ORF">QQ008_21320</name>
</gene>
<dbReference type="RefSeq" id="WP_346753970.1">
    <property type="nucleotide sequence ID" value="NZ_JAUJEA010000009.1"/>
</dbReference>